<reference evidence="5" key="1">
    <citation type="submission" date="2023-08" db="EMBL/GenBank/DDBJ databases">
        <title>The draft genome of Tsukamurella strandjordii strain 050030.</title>
        <authorList>
            <person name="Zhao F."/>
            <person name="Feng Y."/>
            <person name="Zong Z."/>
        </authorList>
    </citation>
    <scope>NUCLEOTIDE SEQUENCE</scope>
    <source>
        <strain evidence="5">050030</strain>
    </source>
</reference>
<dbReference type="InterPro" id="IPR050194">
    <property type="entry name" value="Glycosyltransferase_grp1"/>
</dbReference>
<accession>A0AA90S8G1</accession>
<keyword evidence="2 5" id="KW-0808">Transferase</keyword>
<evidence type="ECO:0000256" key="1">
    <source>
        <dbReference type="ARBA" id="ARBA00022676"/>
    </source>
</evidence>
<organism evidence="5 6">
    <name type="scientific">Tsukamurella strandjordii</name>
    <dbReference type="NCBI Taxonomy" id="147577"/>
    <lineage>
        <taxon>Bacteria</taxon>
        <taxon>Bacillati</taxon>
        <taxon>Actinomycetota</taxon>
        <taxon>Actinomycetes</taxon>
        <taxon>Mycobacteriales</taxon>
        <taxon>Tsukamurellaceae</taxon>
        <taxon>Tsukamurella</taxon>
    </lineage>
</organism>
<dbReference type="Pfam" id="PF00534">
    <property type="entry name" value="Glycos_transf_1"/>
    <property type="match status" value="1"/>
</dbReference>
<dbReference type="PANTHER" id="PTHR45947">
    <property type="entry name" value="SULFOQUINOVOSYL TRANSFERASE SQD2"/>
    <property type="match status" value="1"/>
</dbReference>
<evidence type="ECO:0000313" key="6">
    <source>
        <dbReference type="Proteomes" id="UP001178281"/>
    </source>
</evidence>
<dbReference type="RefSeq" id="WP_305111593.1">
    <property type="nucleotide sequence ID" value="NZ_JAUTIX010000004.1"/>
</dbReference>
<dbReference type="AlphaFoldDB" id="A0AA90S8G1"/>
<dbReference type="PANTHER" id="PTHR45947:SF3">
    <property type="entry name" value="SULFOQUINOVOSYL TRANSFERASE SQD2"/>
    <property type="match status" value="1"/>
</dbReference>
<dbReference type="EMBL" id="JAUTIX010000004">
    <property type="protein sequence ID" value="MDP0398825.1"/>
    <property type="molecule type" value="Genomic_DNA"/>
</dbReference>
<dbReference type="EC" id="2.4.-.-" evidence="5"/>
<feature type="domain" description="Glycosyl transferase family 1" evidence="3">
    <location>
        <begin position="203"/>
        <end position="335"/>
    </location>
</feature>
<dbReference type="InterPro" id="IPR001296">
    <property type="entry name" value="Glyco_trans_1"/>
</dbReference>
<evidence type="ECO:0000259" key="4">
    <source>
        <dbReference type="Pfam" id="PF13439"/>
    </source>
</evidence>
<dbReference type="GO" id="GO:1901137">
    <property type="term" value="P:carbohydrate derivative biosynthetic process"/>
    <property type="evidence" value="ECO:0007669"/>
    <property type="project" value="UniProtKB-ARBA"/>
</dbReference>
<protein>
    <submittedName>
        <fullName evidence="5">Glycosyltransferase</fullName>
        <ecNumber evidence="5">2.4.-.-</ecNumber>
    </submittedName>
</protein>
<evidence type="ECO:0000256" key="2">
    <source>
        <dbReference type="ARBA" id="ARBA00022679"/>
    </source>
</evidence>
<evidence type="ECO:0000259" key="3">
    <source>
        <dbReference type="Pfam" id="PF00534"/>
    </source>
</evidence>
<dbReference type="GO" id="GO:0016757">
    <property type="term" value="F:glycosyltransferase activity"/>
    <property type="evidence" value="ECO:0007669"/>
    <property type="project" value="UniProtKB-KW"/>
</dbReference>
<evidence type="ECO:0000313" key="5">
    <source>
        <dbReference type="EMBL" id="MDP0398825.1"/>
    </source>
</evidence>
<proteinExistence type="predicted"/>
<feature type="domain" description="Glycosyltransferase subfamily 4-like N-terminal" evidence="4">
    <location>
        <begin position="17"/>
        <end position="196"/>
    </location>
</feature>
<dbReference type="InterPro" id="IPR028098">
    <property type="entry name" value="Glyco_trans_4-like_N"/>
</dbReference>
<keyword evidence="1 5" id="KW-0328">Glycosyltransferase</keyword>
<comment type="caution">
    <text evidence="5">The sequence shown here is derived from an EMBL/GenBank/DDBJ whole genome shotgun (WGS) entry which is preliminary data.</text>
</comment>
<dbReference type="GO" id="GO:1903509">
    <property type="term" value="P:liposaccharide metabolic process"/>
    <property type="evidence" value="ECO:0007669"/>
    <property type="project" value="UniProtKB-ARBA"/>
</dbReference>
<sequence length="371" mass="39897">MSSGSRIAIVHERWTEMGGAESVIEELLREWPDAPVYVPFADPAIVPVELAGRLRATRLDRLYRAYRAGGLRSHAPLMPLAPAALRGVDVGDVDAVVISHFALAAAAAPTVGVPTVGYVHSPARWAWDSTLRAGEANSPAGRLALALLARQARAVERAAAPSFTRIVANSSVVARRIEQWWGREAEVVHPPVDVTRFSTGPAGEREDYFLMAGRLVPYKRADLAVRAARAAGVRLIVAGEGRWEQRCREFAGPETTFVGRVDDARMVQLMQRARAVLMPGVEDFGIVPVEAMACGTPVIALGEGGVLDSVIDGVTGVLVPPSDDDGVVAGFAAAMSGFRDESFAPQVIRARAESFCPKRFRQQMRTVVESL</sequence>
<keyword evidence="6" id="KW-1185">Reference proteome</keyword>
<name>A0AA90S8G1_9ACTN</name>
<dbReference type="Pfam" id="PF13439">
    <property type="entry name" value="Glyco_transf_4"/>
    <property type="match status" value="1"/>
</dbReference>
<dbReference type="SUPFAM" id="SSF53756">
    <property type="entry name" value="UDP-Glycosyltransferase/glycogen phosphorylase"/>
    <property type="match status" value="1"/>
</dbReference>
<dbReference type="Gene3D" id="3.40.50.2000">
    <property type="entry name" value="Glycogen Phosphorylase B"/>
    <property type="match status" value="2"/>
</dbReference>
<gene>
    <name evidence="5" type="ORF">Q7X28_12905</name>
</gene>
<dbReference type="Proteomes" id="UP001178281">
    <property type="component" value="Unassembled WGS sequence"/>
</dbReference>